<evidence type="ECO:0000256" key="6">
    <source>
        <dbReference type="SAM" id="Phobius"/>
    </source>
</evidence>
<comment type="subcellular location">
    <subcellularLocation>
        <location evidence="1">Cell membrane</location>
        <topology evidence="1">Multi-pass membrane protein</topology>
    </subcellularLocation>
</comment>
<reference evidence="7 8" key="1">
    <citation type="submission" date="2016-11" db="EMBL/GenBank/DDBJ databases">
        <authorList>
            <person name="Varghese N."/>
            <person name="Submissions S."/>
        </authorList>
    </citation>
    <scope>NUCLEOTIDE SEQUENCE [LARGE SCALE GENOMIC DNA]</scope>
    <source>
        <strain evidence="7 8">DSM 15287</strain>
    </source>
</reference>
<dbReference type="InterPro" id="IPR001123">
    <property type="entry name" value="LeuE-type"/>
</dbReference>
<evidence type="ECO:0000256" key="4">
    <source>
        <dbReference type="ARBA" id="ARBA00022989"/>
    </source>
</evidence>
<dbReference type="GO" id="GO:0006865">
    <property type="term" value="P:amino acid transport"/>
    <property type="evidence" value="ECO:0007669"/>
    <property type="project" value="InterPro"/>
</dbReference>
<protein>
    <submittedName>
        <fullName evidence="7">Threonine/homoserine/homoserine lactone efflux protein</fullName>
    </submittedName>
</protein>
<keyword evidence="2" id="KW-1003">Cell membrane</keyword>
<evidence type="ECO:0000313" key="7">
    <source>
        <dbReference type="EMBL" id="SHJ86381.1"/>
    </source>
</evidence>
<feature type="transmembrane region" description="Helical" evidence="6">
    <location>
        <begin position="185"/>
        <end position="205"/>
    </location>
</feature>
<dbReference type="Proteomes" id="UP000322917">
    <property type="component" value="Unassembled WGS sequence"/>
</dbReference>
<dbReference type="PANTHER" id="PTHR38825:SF2">
    <property type="entry name" value="LYSINE TRANSPORTER LYSE"/>
    <property type="match status" value="1"/>
</dbReference>
<accession>A0A1M6MSD8</accession>
<evidence type="ECO:0000256" key="5">
    <source>
        <dbReference type="ARBA" id="ARBA00023136"/>
    </source>
</evidence>
<evidence type="ECO:0000256" key="3">
    <source>
        <dbReference type="ARBA" id="ARBA00022692"/>
    </source>
</evidence>
<feature type="transmembrane region" description="Helical" evidence="6">
    <location>
        <begin position="12"/>
        <end position="37"/>
    </location>
</feature>
<feature type="transmembrane region" description="Helical" evidence="6">
    <location>
        <begin position="130"/>
        <end position="146"/>
    </location>
</feature>
<proteinExistence type="predicted"/>
<keyword evidence="8" id="KW-1185">Reference proteome</keyword>
<evidence type="ECO:0000313" key="8">
    <source>
        <dbReference type="Proteomes" id="UP000322917"/>
    </source>
</evidence>
<dbReference type="AlphaFoldDB" id="A0A1M6MSD8"/>
<keyword evidence="4 6" id="KW-1133">Transmembrane helix</keyword>
<gene>
    <name evidence="7" type="ORF">SAMN02745170_03531</name>
</gene>
<keyword evidence="5 6" id="KW-0472">Membrane</keyword>
<keyword evidence="3 6" id="KW-0812">Transmembrane</keyword>
<dbReference type="EMBL" id="FQZD01000044">
    <property type="protein sequence ID" value="SHJ86381.1"/>
    <property type="molecule type" value="Genomic_DNA"/>
</dbReference>
<dbReference type="GO" id="GO:0005886">
    <property type="term" value="C:plasma membrane"/>
    <property type="evidence" value="ECO:0007669"/>
    <property type="project" value="UniProtKB-SubCell"/>
</dbReference>
<feature type="transmembrane region" description="Helical" evidence="6">
    <location>
        <begin position="152"/>
        <end position="173"/>
    </location>
</feature>
<evidence type="ECO:0000256" key="1">
    <source>
        <dbReference type="ARBA" id="ARBA00004651"/>
    </source>
</evidence>
<organism evidence="7 8">
    <name type="scientific">Propionispora hippei DSM 15287</name>
    <dbReference type="NCBI Taxonomy" id="1123003"/>
    <lineage>
        <taxon>Bacteria</taxon>
        <taxon>Bacillati</taxon>
        <taxon>Bacillota</taxon>
        <taxon>Negativicutes</taxon>
        <taxon>Selenomonadales</taxon>
        <taxon>Sporomusaceae</taxon>
        <taxon>Propionispora</taxon>
    </lineage>
</organism>
<feature type="transmembrane region" description="Helical" evidence="6">
    <location>
        <begin position="79"/>
        <end position="99"/>
    </location>
</feature>
<dbReference type="PANTHER" id="PTHR38825">
    <property type="entry name" value="LYSINE EXPORTER PROTEIN (LYSE/YGGA)"/>
    <property type="match status" value="1"/>
</dbReference>
<evidence type="ECO:0000256" key="2">
    <source>
        <dbReference type="ARBA" id="ARBA00022475"/>
    </source>
</evidence>
<sequence length="214" mass="23022">MSFYLDGYAQMLNFLLSGTLLGLVSGISPGPLFAMVISQTLQYGLREGAKLALSPLITDLPIVLGSALVLSNLYGHKSLLGMISLAGGLFLLFMAWGNLKTEGIGQSFAEGETNSLVKGVMINALSPHPYLFWITVGTPLLVAAYVQSSWYAGGFLVSFYAALVGAKLLLAVLVNHSRNLLQGKAYLYTMKFLGLVLFVFAIILFKDGIDFIRG</sequence>
<dbReference type="RefSeq" id="WP_223191823.1">
    <property type="nucleotide sequence ID" value="NZ_FQZD01000044.1"/>
</dbReference>
<name>A0A1M6MSD8_9FIRM</name>
<feature type="transmembrane region" description="Helical" evidence="6">
    <location>
        <begin position="49"/>
        <end position="73"/>
    </location>
</feature>
<dbReference type="Pfam" id="PF01810">
    <property type="entry name" value="LysE"/>
    <property type="match status" value="1"/>
</dbReference>